<accession>A0A8H6KCJ5</accession>
<dbReference type="Proteomes" id="UP000654918">
    <property type="component" value="Unassembled WGS sequence"/>
</dbReference>
<comment type="caution">
    <text evidence="1">The sequence shown here is derived from an EMBL/GenBank/DDBJ whole genome shotgun (WGS) entry which is preliminary data.</text>
</comment>
<evidence type="ECO:0000313" key="1">
    <source>
        <dbReference type="EMBL" id="KAF6828959.1"/>
    </source>
</evidence>
<evidence type="ECO:0000313" key="2">
    <source>
        <dbReference type="Proteomes" id="UP000654918"/>
    </source>
</evidence>
<protein>
    <submittedName>
        <fullName evidence="1">Uncharacterized protein</fullName>
    </submittedName>
</protein>
<reference evidence="1" key="1">
    <citation type="journal article" date="2020" name="Phytopathology">
        <title>Genome Sequence Resources of Colletotrichum truncatum, C. plurivorum, C. musicola, and C. sojae: Four Species Pathogenic to Soybean (Glycine max).</title>
        <authorList>
            <person name="Rogerio F."/>
            <person name="Boufleur T.R."/>
            <person name="Ciampi-Guillardi M."/>
            <person name="Sukno S.A."/>
            <person name="Thon M.R."/>
            <person name="Massola Junior N.S."/>
            <person name="Baroncelli R."/>
        </authorList>
    </citation>
    <scope>NUCLEOTIDE SEQUENCE</scope>
    <source>
        <strain evidence="1">LFN00145</strain>
    </source>
</reference>
<proteinExistence type="predicted"/>
<sequence length="136" mass="15003">MHVCTLQLPDGNALACEWRPNPHWSTCIMTVDLFITRDLSSDADPGPNLLNLDRNAPITSFIQDQRQLASPGGPKSAVIKLIVPTKGGYVVRSDLLEFRLHGCLLATRAASFSQQRRIAARRVLADGLQEDDGPRR</sequence>
<organism evidence="1 2">
    <name type="scientific">Colletotrichum plurivorum</name>
    <dbReference type="NCBI Taxonomy" id="2175906"/>
    <lineage>
        <taxon>Eukaryota</taxon>
        <taxon>Fungi</taxon>
        <taxon>Dikarya</taxon>
        <taxon>Ascomycota</taxon>
        <taxon>Pezizomycotina</taxon>
        <taxon>Sordariomycetes</taxon>
        <taxon>Hypocreomycetidae</taxon>
        <taxon>Glomerellales</taxon>
        <taxon>Glomerellaceae</taxon>
        <taxon>Colletotrichum</taxon>
        <taxon>Colletotrichum orchidearum species complex</taxon>
    </lineage>
</organism>
<dbReference type="AlphaFoldDB" id="A0A8H6KCJ5"/>
<gene>
    <name evidence="1" type="ORF">CPLU01_08189</name>
</gene>
<name>A0A8H6KCJ5_9PEZI</name>
<dbReference type="EMBL" id="WIGO01000114">
    <property type="protein sequence ID" value="KAF6828959.1"/>
    <property type="molecule type" value="Genomic_DNA"/>
</dbReference>
<keyword evidence="2" id="KW-1185">Reference proteome</keyword>